<sequence>MPSNHARLSPSSAKRWLSCPASISLSAGLPEPPESPYAAEGTLAHAVAESKLRMLSGEITPAQHERQMKDLRKSEYWCGEMDEATDFYADTVMERLAASGEDAELMVEQQLDLDTWAPESFGTSDAVIIGGSTIEVIDLKYGKGVKVDAPGNPQLRLYALGAATLFGDIYDFDTARYTIIQPRLSHISTEELPLEDLLRWGETEVAPRAKEAFEGSERLSCGDWCRWCPVSVRCRALAEHNLAIAKDDFKNPALLTDEEIGEILGRAGELKSWVDAVQAWTLDQALKGRHFDGWKLVEGRSVRQFADTLKVADALKAAGYDEAMLYERKLYGITAMEKLVGKKKLTETLGELIVKPAGKPVLVPESDKRDAINSAAADFAKEN</sequence>
<accession>A0A8S5M0K1</accession>
<name>A0A8S5M0K1_9CAUD</name>
<protein>
    <submittedName>
        <fullName evidence="1">PD-(D/E)XK nuclease superfamily protein</fullName>
    </submittedName>
</protein>
<dbReference type="EMBL" id="BK014786">
    <property type="protein sequence ID" value="DAD75583.1"/>
    <property type="molecule type" value="Genomic_DNA"/>
</dbReference>
<reference evidence="1" key="1">
    <citation type="journal article" date="2021" name="Proc. Natl. Acad. Sci. U.S.A.">
        <title>A Catalog of Tens of Thousands of Viruses from Human Metagenomes Reveals Hidden Associations with Chronic Diseases.</title>
        <authorList>
            <person name="Tisza M.J."/>
            <person name="Buck C.B."/>
        </authorList>
    </citation>
    <scope>NUCLEOTIDE SEQUENCE</scope>
    <source>
        <strain evidence="1">Ctr0N4</strain>
    </source>
</reference>
<proteinExistence type="predicted"/>
<dbReference type="InterPro" id="IPR011604">
    <property type="entry name" value="PDDEXK-like_dom_sf"/>
</dbReference>
<organism evidence="1">
    <name type="scientific">Siphoviridae sp. ctr0N4</name>
    <dbReference type="NCBI Taxonomy" id="2826473"/>
    <lineage>
        <taxon>Viruses</taxon>
        <taxon>Duplodnaviria</taxon>
        <taxon>Heunggongvirae</taxon>
        <taxon>Uroviricota</taxon>
        <taxon>Caudoviricetes</taxon>
    </lineage>
</organism>
<dbReference type="Gene3D" id="3.90.320.10">
    <property type="match status" value="1"/>
</dbReference>
<dbReference type="Pfam" id="PF10926">
    <property type="entry name" value="DUF2800"/>
    <property type="match status" value="1"/>
</dbReference>
<evidence type="ECO:0000313" key="1">
    <source>
        <dbReference type="EMBL" id="DAD75583.1"/>
    </source>
</evidence>
<dbReference type="InterPro" id="IPR021229">
    <property type="entry name" value="DUF2800"/>
</dbReference>